<dbReference type="KEGG" id="pbf:CFX0092_A3311"/>
<dbReference type="AlphaFoldDB" id="A0A160T6L5"/>
<organism evidence="2 3">
    <name type="scientific">Candidatus Promineifilum breve</name>
    <dbReference type="NCBI Taxonomy" id="1806508"/>
    <lineage>
        <taxon>Bacteria</taxon>
        <taxon>Bacillati</taxon>
        <taxon>Chloroflexota</taxon>
        <taxon>Ardenticatenia</taxon>
        <taxon>Candidatus Promineifilales</taxon>
        <taxon>Candidatus Promineifilaceae</taxon>
        <taxon>Candidatus Promineifilum</taxon>
    </lineage>
</organism>
<keyword evidence="3" id="KW-1185">Reference proteome</keyword>
<dbReference type="Proteomes" id="UP000215027">
    <property type="component" value="Chromosome I"/>
</dbReference>
<name>A0A160T6L5_9CHLR</name>
<evidence type="ECO:0000313" key="3">
    <source>
        <dbReference type="Proteomes" id="UP000215027"/>
    </source>
</evidence>
<proteinExistence type="predicted"/>
<feature type="compositionally biased region" description="Low complexity" evidence="1">
    <location>
        <begin position="52"/>
        <end position="61"/>
    </location>
</feature>
<feature type="region of interest" description="Disordered" evidence="1">
    <location>
        <begin position="1"/>
        <end position="69"/>
    </location>
</feature>
<gene>
    <name evidence="2" type="ORF">CFX0092_A3311</name>
</gene>
<evidence type="ECO:0000313" key="2">
    <source>
        <dbReference type="EMBL" id="CUS05189.2"/>
    </source>
</evidence>
<accession>A0A160T6L5</accession>
<sequence length="84" mass="8649">MKRGGAGVQGSRGELSPLPPCSPAPLLLDNKLAEDPCHYQPPSTAAPPPPARATNGATGRATCRRASTRCPTTGSITPFAIARR</sequence>
<protein>
    <submittedName>
        <fullName evidence="2">Uncharacterized protein</fullName>
    </submittedName>
</protein>
<evidence type="ECO:0000256" key="1">
    <source>
        <dbReference type="SAM" id="MobiDB-lite"/>
    </source>
</evidence>
<feature type="compositionally biased region" description="Gly residues" evidence="1">
    <location>
        <begin position="1"/>
        <end position="10"/>
    </location>
</feature>
<reference evidence="2" key="1">
    <citation type="submission" date="2016-01" db="EMBL/GenBank/DDBJ databases">
        <authorList>
            <person name="Mcilroy J.S."/>
            <person name="Karst M S."/>
            <person name="Albertsen M."/>
        </authorList>
    </citation>
    <scope>NUCLEOTIDE SEQUENCE</scope>
    <source>
        <strain evidence="2">Cfx-K</strain>
    </source>
</reference>
<dbReference type="EMBL" id="LN890655">
    <property type="protein sequence ID" value="CUS05189.2"/>
    <property type="molecule type" value="Genomic_DNA"/>
</dbReference>